<evidence type="ECO:0000256" key="1">
    <source>
        <dbReference type="ARBA" id="ARBA00006962"/>
    </source>
</evidence>
<dbReference type="AlphaFoldDB" id="A0A9Q0ZF82"/>
<keyword evidence="4" id="KW-0812">Transmembrane</keyword>
<dbReference type="GO" id="GO:0016020">
    <property type="term" value="C:membrane"/>
    <property type="evidence" value="ECO:0007669"/>
    <property type="project" value="GOC"/>
</dbReference>
<protein>
    <submittedName>
        <fullName evidence="6">MONOGALACTOSYLDIACYLGLYCEROL SYNTHASE 1 CHLOROPLASTIC</fullName>
    </submittedName>
</protein>
<reference evidence="6" key="1">
    <citation type="submission" date="2022-11" db="EMBL/GenBank/DDBJ databases">
        <authorList>
            <person name="Hyden B.L."/>
            <person name="Feng K."/>
            <person name="Yates T."/>
            <person name="Jawdy S."/>
            <person name="Smart L.B."/>
            <person name="Muchero W."/>
        </authorList>
    </citation>
    <scope>NUCLEOTIDE SEQUENCE</scope>
    <source>
        <tissue evidence="6">Shoot tip</tissue>
    </source>
</reference>
<dbReference type="GO" id="GO:0009247">
    <property type="term" value="P:glycolipid biosynthetic process"/>
    <property type="evidence" value="ECO:0007669"/>
    <property type="project" value="InterPro"/>
</dbReference>
<dbReference type="Proteomes" id="UP001151532">
    <property type="component" value="Chromosome 18"/>
</dbReference>
<evidence type="ECO:0000259" key="5">
    <source>
        <dbReference type="Pfam" id="PF06925"/>
    </source>
</evidence>
<keyword evidence="4" id="KW-1133">Transmembrane helix</keyword>
<evidence type="ECO:0000256" key="3">
    <source>
        <dbReference type="ARBA" id="ARBA00022679"/>
    </source>
</evidence>
<dbReference type="OrthoDB" id="200404at2759"/>
<gene>
    <name evidence="6" type="ORF">OIU79_003352</name>
</gene>
<keyword evidence="7" id="KW-1185">Reference proteome</keyword>
<keyword evidence="4" id="KW-0472">Membrane</keyword>
<sequence>MSQVFITDLWSEHTPWPFNQLPRSYNFLVKHKALWKMTYYGTAPRVIHQSNFAATSTFIARWDFLSSLHIYLLVIFPGATSAFVLSLDGKKKHSQL</sequence>
<dbReference type="GO" id="GO:0016758">
    <property type="term" value="F:hexosyltransferase activity"/>
    <property type="evidence" value="ECO:0007669"/>
    <property type="project" value="InterPro"/>
</dbReference>
<evidence type="ECO:0000256" key="4">
    <source>
        <dbReference type="SAM" id="Phobius"/>
    </source>
</evidence>
<reference evidence="6" key="2">
    <citation type="journal article" date="2023" name="Int. J. Mol. Sci.">
        <title>De Novo Assembly and Annotation of 11 Diverse Shrub Willow (Salix) Genomes Reveals Novel Gene Organization in Sex-Linked Regions.</title>
        <authorList>
            <person name="Hyden B."/>
            <person name="Feng K."/>
            <person name="Yates T.B."/>
            <person name="Jawdy S."/>
            <person name="Cereghino C."/>
            <person name="Smart L.B."/>
            <person name="Muchero W."/>
        </authorList>
    </citation>
    <scope>NUCLEOTIDE SEQUENCE</scope>
    <source>
        <tissue evidence="6">Shoot tip</tissue>
    </source>
</reference>
<keyword evidence="2" id="KW-0328">Glycosyltransferase</keyword>
<dbReference type="EMBL" id="JAPFFK010000012">
    <property type="protein sequence ID" value="KAJ6732208.1"/>
    <property type="molecule type" value="Genomic_DNA"/>
</dbReference>
<organism evidence="6 7">
    <name type="scientific">Salix purpurea</name>
    <name type="common">Purple osier willow</name>
    <dbReference type="NCBI Taxonomy" id="77065"/>
    <lineage>
        <taxon>Eukaryota</taxon>
        <taxon>Viridiplantae</taxon>
        <taxon>Streptophyta</taxon>
        <taxon>Embryophyta</taxon>
        <taxon>Tracheophyta</taxon>
        <taxon>Spermatophyta</taxon>
        <taxon>Magnoliopsida</taxon>
        <taxon>eudicotyledons</taxon>
        <taxon>Gunneridae</taxon>
        <taxon>Pentapetalae</taxon>
        <taxon>rosids</taxon>
        <taxon>fabids</taxon>
        <taxon>Malpighiales</taxon>
        <taxon>Salicaceae</taxon>
        <taxon>Saliceae</taxon>
        <taxon>Salix</taxon>
    </lineage>
</organism>
<name>A0A9Q0ZF82_SALPP</name>
<dbReference type="PANTHER" id="PTHR43025">
    <property type="entry name" value="MONOGALACTOSYLDIACYLGLYCEROL SYNTHASE"/>
    <property type="match status" value="1"/>
</dbReference>
<dbReference type="PANTHER" id="PTHR43025:SF3">
    <property type="entry name" value="MONOGALACTOSYLDIACYLGLYCEROL SYNTHASE 1, CHLOROPLASTIC"/>
    <property type="match status" value="1"/>
</dbReference>
<accession>A0A9Q0ZF82</accession>
<comment type="caution">
    <text evidence="6">The sequence shown here is derived from an EMBL/GenBank/DDBJ whole genome shotgun (WGS) entry which is preliminary data.</text>
</comment>
<dbReference type="InterPro" id="IPR050519">
    <property type="entry name" value="Glycosyltransf_28_UgtP"/>
</dbReference>
<keyword evidence="3" id="KW-0808">Transferase</keyword>
<feature type="domain" description="Diacylglycerol glucosyltransferase N-terminal" evidence="5">
    <location>
        <begin position="2"/>
        <end position="61"/>
    </location>
</feature>
<proteinExistence type="inferred from homology"/>
<evidence type="ECO:0000313" key="7">
    <source>
        <dbReference type="Proteomes" id="UP001151532"/>
    </source>
</evidence>
<evidence type="ECO:0000256" key="2">
    <source>
        <dbReference type="ARBA" id="ARBA00022676"/>
    </source>
</evidence>
<feature type="transmembrane region" description="Helical" evidence="4">
    <location>
        <begin position="68"/>
        <end position="87"/>
    </location>
</feature>
<evidence type="ECO:0000313" key="6">
    <source>
        <dbReference type="EMBL" id="KAJ6732208.1"/>
    </source>
</evidence>
<comment type="similarity">
    <text evidence="1">Belongs to the glycosyltransferase 28 family.</text>
</comment>
<dbReference type="InterPro" id="IPR009695">
    <property type="entry name" value="Diacylglyc_glucosyltr_N"/>
</dbReference>
<dbReference type="Pfam" id="PF06925">
    <property type="entry name" value="MGDG_synth"/>
    <property type="match status" value="1"/>
</dbReference>